<keyword evidence="7 14" id="KW-0418">Kinase</keyword>
<dbReference type="OrthoDB" id="9808041at2"/>
<gene>
    <name evidence="14" type="ORF">SAMN05661003_103200</name>
</gene>
<name>A0A1G6ZZI7_9BACT</name>
<comment type="function">
    <text evidence="10">Catalyzes the transfer of pyrophosphate from adenosine triphosphate (ATP) to 6-hydroxymethyl-7,8-dihydropterin, an enzymatic step in folate biosynthesis pathway.</text>
</comment>
<dbReference type="GO" id="GO:0046654">
    <property type="term" value="P:tetrahydrofolate biosynthetic process"/>
    <property type="evidence" value="ECO:0007669"/>
    <property type="project" value="UniProtKB-UniPathway"/>
</dbReference>
<dbReference type="EMBL" id="FNAQ01000003">
    <property type="protein sequence ID" value="SDE07940.1"/>
    <property type="molecule type" value="Genomic_DNA"/>
</dbReference>
<evidence type="ECO:0000256" key="6">
    <source>
        <dbReference type="ARBA" id="ARBA00022741"/>
    </source>
</evidence>
<dbReference type="Gene3D" id="3.30.70.560">
    <property type="entry name" value="7,8-Dihydro-6-hydroxymethylpterin-pyrophosphokinase HPPK"/>
    <property type="match status" value="1"/>
</dbReference>
<organism evidence="14 15">
    <name type="scientific">Desulfuromonas thiophila</name>
    <dbReference type="NCBI Taxonomy" id="57664"/>
    <lineage>
        <taxon>Bacteria</taxon>
        <taxon>Pseudomonadati</taxon>
        <taxon>Thermodesulfobacteriota</taxon>
        <taxon>Desulfuromonadia</taxon>
        <taxon>Desulfuromonadales</taxon>
        <taxon>Desulfuromonadaceae</taxon>
        <taxon>Desulfuromonas</taxon>
    </lineage>
</organism>
<dbReference type="InterPro" id="IPR035907">
    <property type="entry name" value="Hppk_sf"/>
</dbReference>
<evidence type="ECO:0000256" key="5">
    <source>
        <dbReference type="ARBA" id="ARBA00022679"/>
    </source>
</evidence>
<evidence type="ECO:0000256" key="1">
    <source>
        <dbReference type="ARBA" id="ARBA00005051"/>
    </source>
</evidence>
<evidence type="ECO:0000313" key="14">
    <source>
        <dbReference type="EMBL" id="SDE07940.1"/>
    </source>
</evidence>
<evidence type="ECO:0000256" key="7">
    <source>
        <dbReference type="ARBA" id="ARBA00022777"/>
    </source>
</evidence>
<feature type="domain" description="7,8-dihydro-6-hydroxymethylpterin-pyrophosphokinase" evidence="13">
    <location>
        <begin position="97"/>
        <end position="108"/>
    </location>
</feature>
<dbReference type="CDD" id="cd00483">
    <property type="entry name" value="HPPK"/>
    <property type="match status" value="1"/>
</dbReference>
<protein>
    <recommendedName>
        <fullName evidence="4">2-amino-4-hydroxy-6-hydroxymethyldihydropteridine pyrophosphokinase</fullName>
        <ecNumber evidence="3">2.7.6.3</ecNumber>
    </recommendedName>
    <alternativeName>
        <fullName evidence="11">6-hydroxymethyl-7,8-dihydropterin pyrophosphokinase</fullName>
    </alternativeName>
    <alternativeName>
        <fullName evidence="12">7,8-dihydro-6-hydroxymethylpterin-pyrophosphokinase</fullName>
    </alternativeName>
</protein>
<evidence type="ECO:0000256" key="10">
    <source>
        <dbReference type="ARBA" id="ARBA00029409"/>
    </source>
</evidence>
<keyword evidence="15" id="KW-1185">Reference proteome</keyword>
<evidence type="ECO:0000256" key="12">
    <source>
        <dbReference type="ARBA" id="ARBA00033413"/>
    </source>
</evidence>
<comment type="pathway">
    <text evidence="1">Cofactor biosynthesis; tetrahydrofolate biosynthesis; 2-amino-4-hydroxy-6-hydroxymethyl-7,8-dihydropteridine diphosphate from 7,8-dihydroneopterin triphosphate: step 4/4.</text>
</comment>
<dbReference type="Pfam" id="PF01288">
    <property type="entry name" value="HPPK"/>
    <property type="match status" value="1"/>
</dbReference>
<dbReference type="STRING" id="57664.SAMN05661003_103200"/>
<dbReference type="SUPFAM" id="SSF55083">
    <property type="entry name" value="6-hydroxymethyl-7,8-dihydropterin pyrophosphokinase, HPPK"/>
    <property type="match status" value="1"/>
</dbReference>
<dbReference type="GO" id="GO:0005524">
    <property type="term" value="F:ATP binding"/>
    <property type="evidence" value="ECO:0007669"/>
    <property type="project" value="UniProtKB-KW"/>
</dbReference>
<evidence type="ECO:0000256" key="2">
    <source>
        <dbReference type="ARBA" id="ARBA00005810"/>
    </source>
</evidence>
<accession>A0A1G6ZZI7</accession>
<sequence>MKRAGKPLWQQAWIGLGSNQGDRLALVRLGRAELAATEGVRLEASSALYCTAPVGGPAGQADFYNAVVQLATRLSPLELLRRCLAIEQRAGRKRLQHWGPRTLDLDLLLYDATCITTAELCLPHPRLHQRAFVLRPLCDLVPHLRHPGLGRSLAELLAALPAGPAVVRLRSDW</sequence>
<dbReference type="RefSeq" id="WP_092076835.1">
    <property type="nucleotide sequence ID" value="NZ_FNAQ01000003.1"/>
</dbReference>
<evidence type="ECO:0000256" key="3">
    <source>
        <dbReference type="ARBA" id="ARBA00013253"/>
    </source>
</evidence>
<dbReference type="InterPro" id="IPR000550">
    <property type="entry name" value="Hppk"/>
</dbReference>
<evidence type="ECO:0000256" key="11">
    <source>
        <dbReference type="ARBA" id="ARBA00029766"/>
    </source>
</evidence>
<evidence type="ECO:0000256" key="8">
    <source>
        <dbReference type="ARBA" id="ARBA00022840"/>
    </source>
</evidence>
<dbReference type="PROSITE" id="PS00794">
    <property type="entry name" value="HPPK"/>
    <property type="match status" value="1"/>
</dbReference>
<dbReference type="PANTHER" id="PTHR43071:SF1">
    <property type="entry name" value="2-AMINO-4-HYDROXY-6-HYDROXYMETHYLDIHYDROPTERIDINE PYROPHOSPHOKINASE"/>
    <property type="match status" value="1"/>
</dbReference>
<dbReference type="AlphaFoldDB" id="A0A1G6ZZI7"/>
<evidence type="ECO:0000313" key="15">
    <source>
        <dbReference type="Proteomes" id="UP000243205"/>
    </source>
</evidence>
<comment type="similarity">
    <text evidence="2">Belongs to the HPPK family.</text>
</comment>
<evidence type="ECO:0000259" key="13">
    <source>
        <dbReference type="PROSITE" id="PS00794"/>
    </source>
</evidence>
<keyword evidence="8" id="KW-0067">ATP-binding</keyword>
<proteinExistence type="inferred from homology"/>
<evidence type="ECO:0000256" key="4">
    <source>
        <dbReference type="ARBA" id="ARBA00016218"/>
    </source>
</evidence>
<dbReference type="GO" id="GO:0046656">
    <property type="term" value="P:folic acid biosynthetic process"/>
    <property type="evidence" value="ECO:0007669"/>
    <property type="project" value="UniProtKB-KW"/>
</dbReference>
<dbReference type="PANTHER" id="PTHR43071">
    <property type="entry name" value="2-AMINO-4-HYDROXY-6-HYDROXYMETHYLDIHYDROPTERIDINE PYROPHOSPHOKINASE"/>
    <property type="match status" value="1"/>
</dbReference>
<dbReference type="UniPathway" id="UPA00077">
    <property type="reaction ID" value="UER00155"/>
</dbReference>
<dbReference type="NCBIfam" id="TIGR01498">
    <property type="entry name" value="folK"/>
    <property type="match status" value="1"/>
</dbReference>
<keyword evidence="9" id="KW-0289">Folate biosynthesis</keyword>
<reference evidence="15" key="1">
    <citation type="submission" date="2016-10" db="EMBL/GenBank/DDBJ databases">
        <authorList>
            <person name="Varghese N."/>
            <person name="Submissions S."/>
        </authorList>
    </citation>
    <scope>NUCLEOTIDE SEQUENCE [LARGE SCALE GENOMIC DNA]</scope>
    <source>
        <strain evidence="15">DSM 8987</strain>
    </source>
</reference>
<dbReference type="EC" id="2.7.6.3" evidence="3"/>
<keyword evidence="6" id="KW-0547">Nucleotide-binding</keyword>
<dbReference type="GO" id="GO:0016301">
    <property type="term" value="F:kinase activity"/>
    <property type="evidence" value="ECO:0007669"/>
    <property type="project" value="UniProtKB-KW"/>
</dbReference>
<evidence type="ECO:0000256" key="9">
    <source>
        <dbReference type="ARBA" id="ARBA00022909"/>
    </source>
</evidence>
<dbReference type="GO" id="GO:0003848">
    <property type="term" value="F:2-amino-4-hydroxy-6-hydroxymethyldihydropteridine diphosphokinase activity"/>
    <property type="evidence" value="ECO:0007669"/>
    <property type="project" value="UniProtKB-EC"/>
</dbReference>
<keyword evidence="5" id="KW-0808">Transferase</keyword>
<dbReference type="Proteomes" id="UP000243205">
    <property type="component" value="Unassembled WGS sequence"/>
</dbReference>